<dbReference type="Proteomes" id="UP000051236">
    <property type="component" value="Unassembled WGS sequence"/>
</dbReference>
<protein>
    <submittedName>
        <fullName evidence="1">Extracellular protein</fullName>
    </submittedName>
</protein>
<sequence length="518" mass="55696">MLLAVFSLVFEISIISKASNPEPGIAKAADSAPSPENAVTPAGWDIFWGLFIYNGISAQPSDKNVVQSATTTINFTSTSKDAWFFGYPNKINSVSVREYVGGKWVDAASVADLTKKEPYADVAVNFTNLSVGTHYYQISVSYGNNTKAYSRVVTVNVLPQPVDAISLNPKPVRSTLFWGETTGINSNIQPSNSTTMVNWALDNTNLGTFSSSTGIQNNFTTTLQPTDANLKQASGLKAGITTTAQNPSGSIVSGSTSVTIGGLLPQKTTEGDTFAYYPAILDEVQYPASAQVGYSWQIFDANYKLLSNPGGKTTLNTKTFNWEKVPLPSSGIYYLKLNITLTQSGQTTTWQSNYTPLTVDPAVVKLIAVPNLLFNKFDGTNYTTPNIQDFYNPAGLTLNYVPKGNVKASSNYDGNNNDLLAVSGKKWTLTVGFSPFRNTDNQKYLTTATGGAAQFNLNVNGQNFAASDNSTPVTLFTNSANSYTGNLTNSTTLKIPQVKTVTPGTYQSTATWTLIKAP</sequence>
<proteinExistence type="predicted"/>
<dbReference type="AlphaFoldDB" id="A0A0R1Y6K1"/>
<name>A0A0R1Y6K1_9LACO</name>
<gene>
    <name evidence="1" type="ORF">FC83_GL002081</name>
</gene>
<dbReference type="PATRIC" id="fig|1423734.3.peg.2104"/>
<evidence type="ECO:0000313" key="1">
    <source>
        <dbReference type="EMBL" id="KRM34940.1"/>
    </source>
</evidence>
<accession>A0A0R1Y6K1</accession>
<organism evidence="1 2">
    <name type="scientific">Agrilactobacillus composti DSM 18527 = JCM 14202</name>
    <dbReference type="NCBI Taxonomy" id="1423734"/>
    <lineage>
        <taxon>Bacteria</taxon>
        <taxon>Bacillati</taxon>
        <taxon>Bacillota</taxon>
        <taxon>Bacilli</taxon>
        <taxon>Lactobacillales</taxon>
        <taxon>Lactobacillaceae</taxon>
        <taxon>Agrilactobacillus</taxon>
    </lineage>
</organism>
<reference evidence="1 2" key="1">
    <citation type="journal article" date="2015" name="Genome Announc.">
        <title>Expanding the biotechnology potential of lactobacilli through comparative genomics of 213 strains and associated genera.</title>
        <authorList>
            <person name="Sun Z."/>
            <person name="Harris H.M."/>
            <person name="McCann A."/>
            <person name="Guo C."/>
            <person name="Argimon S."/>
            <person name="Zhang W."/>
            <person name="Yang X."/>
            <person name="Jeffery I.B."/>
            <person name="Cooney J.C."/>
            <person name="Kagawa T.F."/>
            <person name="Liu W."/>
            <person name="Song Y."/>
            <person name="Salvetti E."/>
            <person name="Wrobel A."/>
            <person name="Rasinkangas P."/>
            <person name="Parkhill J."/>
            <person name="Rea M.C."/>
            <person name="O'Sullivan O."/>
            <person name="Ritari J."/>
            <person name="Douillard F.P."/>
            <person name="Paul Ross R."/>
            <person name="Yang R."/>
            <person name="Briner A.E."/>
            <person name="Felis G.E."/>
            <person name="de Vos W.M."/>
            <person name="Barrangou R."/>
            <person name="Klaenhammer T.R."/>
            <person name="Caufield P.W."/>
            <person name="Cui Y."/>
            <person name="Zhang H."/>
            <person name="O'Toole P.W."/>
        </authorList>
    </citation>
    <scope>NUCLEOTIDE SEQUENCE [LARGE SCALE GENOMIC DNA]</scope>
    <source>
        <strain evidence="1 2">DSM 18527</strain>
    </source>
</reference>
<dbReference type="STRING" id="1423734.FC83_GL002081"/>
<evidence type="ECO:0000313" key="2">
    <source>
        <dbReference type="Proteomes" id="UP000051236"/>
    </source>
</evidence>
<dbReference type="eggNOG" id="COG5492">
    <property type="taxonomic scope" value="Bacteria"/>
</dbReference>
<comment type="caution">
    <text evidence="1">The sequence shown here is derived from an EMBL/GenBank/DDBJ whole genome shotgun (WGS) entry which is preliminary data.</text>
</comment>
<dbReference type="EMBL" id="AZGA01000020">
    <property type="protein sequence ID" value="KRM34940.1"/>
    <property type="molecule type" value="Genomic_DNA"/>
</dbReference>
<keyword evidence="2" id="KW-1185">Reference proteome</keyword>